<keyword evidence="2" id="KW-0472">Membrane</keyword>
<accession>A0A8C3X9W6</accession>
<reference evidence="3" key="1">
    <citation type="submission" date="2025-08" db="UniProtKB">
        <authorList>
            <consortium name="Ensembl"/>
        </authorList>
    </citation>
    <scope>IDENTIFICATION</scope>
</reference>
<keyword evidence="2" id="KW-0812">Transmembrane</keyword>
<keyword evidence="2" id="KW-1133">Transmembrane helix</keyword>
<dbReference type="GO" id="GO:0009986">
    <property type="term" value="C:cell surface"/>
    <property type="evidence" value="ECO:0007669"/>
    <property type="project" value="Ensembl"/>
</dbReference>
<keyword evidence="4" id="KW-1185">Reference proteome</keyword>
<dbReference type="PANTHER" id="PTHR38503:SF1">
    <property type="entry name" value="SMALL INTEGRAL MEMBRANE PROTEIN 1"/>
    <property type="match status" value="1"/>
</dbReference>
<gene>
    <name evidence="3" type="primary">SMIM1</name>
</gene>
<name>A0A8C3X9W6_9CETA</name>
<reference evidence="3" key="2">
    <citation type="submission" date="2025-09" db="UniProtKB">
        <authorList>
            <consortium name="Ensembl"/>
        </authorList>
    </citation>
    <scope>IDENTIFICATION</scope>
</reference>
<feature type="transmembrane region" description="Helical" evidence="2">
    <location>
        <begin position="51"/>
        <end position="76"/>
    </location>
</feature>
<dbReference type="GeneTree" id="ENSGT00520000060291"/>
<dbReference type="Pfam" id="PF15875">
    <property type="entry name" value="DUF4731"/>
    <property type="match status" value="1"/>
</dbReference>
<dbReference type="GO" id="GO:0042803">
    <property type="term" value="F:protein homodimerization activity"/>
    <property type="evidence" value="ECO:0007669"/>
    <property type="project" value="Ensembl"/>
</dbReference>
<feature type="region of interest" description="Disordered" evidence="1">
    <location>
        <begin position="1"/>
        <end position="34"/>
    </location>
</feature>
<proteinExistence type="predicted"/>
<evidence type="ECO:0000313" key="3">
    <source>
        <dbReference type="Ensembl" id="ENSCWAP00000025647.1"/>
    </source>
</evidence>
<evidence type="ECO:0000256" key="1">
    <source>
        <dbReference type="SAM" id="MobiDB-lite"/>
    </source>
</evidence>
<protein>
    <submittedName>
        <fullName evidence="3">Small integral membrane protein 1 (Vel blood group)</fullName>
    </submittedName>
</protein>
<evidence type="ECO:0000313" key="4">
    <source>
        <dbReference type="Proteomes" id="UP000694540"/>
    </source>
</evidence>
<dbReference type="Ensembl" id="ENSCWAT00000027800.1">
    <property type="protein sequence ID" value="ENSCWAP00000025647.1"/>
    <property type="gene ID" value="ENSCWAG00000019454.1"/>
</dbReference>
<sequence>MQPQESSVQYSRWEDGGRDELSVANGPGPGAEEASGWARVSQKLCSGKLGVFLKVLGGVALFWAVFILGYITGYYVHKCK</sequence>
<dbReference type="AlphaFoldDB" id="A0A8C3X9W6"/>
<feature type="compositionally biased region" description="Basic and acidic residues" evidence="1">
    <location>
        <begin position="12"/>
        <end position="21"/>
    </location>
</feature>
<dbReference type="InterPro" id="IPR031744">
    <property type="entry name" value="SMIM1"/>
</dbReference>
<evidence type="ECO:0000256" key="2">
    <source>
        <dbReference type="SAM" id="Phobius"/>
    </source>
</evidence>
<dbReference type="GO" id="GO:0005886">
    <property type="term" value="C:plasma membrane"/>
    <property type="evidence" value="ECO:0007669"/>
    <property type="project" value="Ensembl"/>
</dbReference>
<organism evidence="3 4">
    <name type="scientific">Catagonus wagneri</name>
    <name type="common">Chacoan peccary</name>
    <dbReference type="NCBI Taxonomy" id="51154"/>
    <lineage>
        <taxon>Eukaryota</taxon>
        <taxon>Metazoa</taxon>
        <taxon>Chordata</taxon>
        <taxon>Craniata</taxon>
        <taxon>Vertebrata</taxon>
        <taxon>Euteleostomi</taxon>
        <taxon>Mammalia</taxon>
        <taxon>Eutheria</taxon>
        <taxon>Laurasiatheria</taxon>
        <taxon>Artiodactyla</taxon>
        <taxon>Suina</taxon>
        <taxon>Tayassuidae</taxon>
        <taxon>Catagonus</taxon>
    </lineage>
</organism>
<dbReference type="PANTHER" id="PTHR38503">
    <property type="entry name" value="SMALL INTEGRAL MEMBRANE PROTEIN 1"/>
    <property type="match status" value="1"/>
</dbReference>
<dbReference type="Proteomes" id="UP000694540">
    <property type="component" value="Unplaced"/>
</dbReference>
<feature type="compositionally biased region" description="Polar residues" evidence="1">
    <location>
        <begin position="1"/>
        <end position="10"/>
    </location>
</feature>